<evidence type="ECO:0000313" key="3">
    <source>
        <dbReference type="Proteomes" id="UP000266506"/>
    </source>
</evidence>
<proteinExistence type="predicted"/>
<keyword evidence="1" id="KW-0472">Membrane</keyword>
<keyword evidence="1" id="KW-0812">Transmembrane</keyword>
<dbReference type="InParanoid" id="A0A397S4Y6"/>
<dbReference type="Proteomes" id="UP000266506">
    <property type="component" value="Unassembled WGS sequence"/>
</dbReference>
<reference evidence="2 3" key="1">
    <citation type="submission" date="2018-08" db="EMBL/GenBank/DDBJ databases">
        <title>Genomic Encyclopedia of Archaeal and Bacterial Type Strains, Phase II (KMG-II): from individual species to whole genera.</title>
        <authorList>
            <person name="Goeker M."/>
        </authorList>
    </citation>
    <scope>NUCLEOTIDE SEQUENCE [LARGE SCALE GENOMIC DNA]</scope>
    <source>
        <strain evidence="2 3">ATCC 27112</strain>
    </source>
</reference>
<accession>A0A397S4Y6</accession>
<evidence type="ECO:0000313" key="2">
    <source>
        <dbReference type="EMBL" id="RIA77771.1"/>
    </source>
</evidence>
<protein>
    <submittedName>
        <fullName evidence="2">Uncharacterized protein</fullName>
    </submittedName>
</protein>
<keyword evidence="3" id="KW-1185">Reference proteome</keyword>
<dbReference type="AlphaFoldDB" id="A0A397S4Y6"/>
<name>A0A397S4Y6_9MOLU</name>
<organism evidence="2 3">
    <name type="scientific">Anaeroplasma bactoclasticum</name>
    <dbReference type="NCBI Taxonomy" id="2088"/>
    <lineage>
        <taxon>Bacteria</taxon>
        <taxon>Bacillati</taxon>
        <taxon>Mycoplasmatota</taxon>
        <taxon>Mollicutes</taxon>
        <taxon>Anaeroplasmatales</taxon>
        <taxon>Anaeroplasmataceae</taxon>
        <taxon>Anaeroplasma</taxon>
    </lineage>
</organism>
<gene>
    <name evidence="2" type="ORF">EI71_00924</name>
</gene>
<dbReference type="RefSeq" id="WP_119016076.1">
    <property type="nucleotide sequence ID" value="NZ_QXEV01000007.1"/>
</dbReference>
<dbReference type="EMBL" id="QXEV01000007">
    <property type="protein sequence ID" value="RIA77771.1"/>
    <property type="molecule type" value="Genomic_DNA"/>
</dbReference>
<feature type="transmembrane region" description="Helical" evidence="1">
    <location>
        <begin position="455"/>
        <end position="478"/>
    </location>
</feature>
<comment type="caution">
    <text evidence="2">The sequence shown here is derived from an EMBL/GenBank/DDBJ whole genome shotgun (WGS) entry which is preliminary data.</text>
</comment>
<sequence>MELNYSKNQIILYGKVCKLDTLINKLSSLSGEQVYHFLIDRTTQLPRRINCMAMISVLNNRIKFLHSNSMPKDAFVKLQYYASYSEQQLFMLFNKICDETDFQTYRKNLFSLIIDNYQELNLNDGELMYLKNLNKQSIGSFPDYFNYITGASLEQDNTFDGQDVTVLKNNLQYSASNQDIFDLAGKYGVPLPQRLKREEYLEFIFDYLKRKGTYSESVQNELNEMNITQISTYARRTGIPMQPNMSKTELITYFFYFLDQCEIPTTSMSEIKSSPKYEPLEFRVDLQAIDSFGTSEPKRVIYYAGDHEDSSEMAEVIKEALKAEEEVQEEIIEETKPVVEEEVETKVVEETPIQPVIEEPKEEEKEENLEEIAPWKFIVKSQEQAKAEEEAILAAKKEEELLAEDIINETLAQIKTKEVQEEVEPTIAIDTNKVEQNPEFGSGKIESLANSKSRLVLLSVSLGVAAAVMIFIVVAMLVL</sequence>
<keyword evidence="1" id="KW-1133">Transmembrane helix</keyword>
<evidence type="ECO:0000256" key="1">
    <source>
        <dbReference type="SAM" id="Phobius"/>
    </source>
</evidence>